<dbReference type="EMBL" id="CH408029">
    <property type="protein sequence ID" value="EAQ93516.1"/>
    <property type="molecule type" value="Genomic_DNA"/>
</dbReference>
<dbReference type="PROSITE" id="PS50048">
    <property type="entry name" value="ZN2_CY6_FUNGAL_2"/>
    <property type="match status" value="1"/>
</dbReference>
<evidence type="ECO:0000256" key="2">
    <source>
        <dbReference type="ARBA" id="ARBA00022723"/>
    </source>
</evidence>
<protein>
    <recommendedName>
        <fullName evidence="7">Zn(2)-C6 fungal-type domain-containing protein</fullName>
    </recommendedName>
</protein>
<dbReference type="InterPro" id="IPR036864">
    <property type="entry name" value="Zn2-C6_fun-type_DNA-bd_sf"/>
</dbReference>
<dbReference type="GO" id="GO:0000981">
    <property type="term" value="F:DNA-binding transcription factor activity, RNA polymerase II-specific"/>
    <property type="evidence" value="ECO:0007669"/>
    <property type="project" value="InterPro"/>
</dbReference>
<keyword evidence="5" id="KW-0539">Nucleus</keyword>
<dbReference type="InterPro" id="IPR050815">
    <property type="entry name" value="TF_fung"/>
</dbReference>
<feature type="compositionally biased region" description="Low complexity" evidence="6">
    <location>
        <begin position="1"/>
        <end position="20"/>
    </location>
</feature>
<dbReference type="AlphaFoldDB" id="Q2HDF3"/>
<evidence type="ECO:0000256" key="5">
    <source>
        <dbReference type="ARBA" id="ARBA00023242"/>
    </source>
</evidence>
<keyword evidence="2" id="KW-0479">Metal-binding</keyword>
<sequence length="475" mass="52306">MSATSSSPAAGSSPQSWSPARPQHNCIECKRLKRACDKGSPCSKCVKANRICEYKDPGDDGLYGPISTAKDIHSLTFGTLLEILINKPRVKEAVSLYFSGVNTWFTIIERASFERDLEANWGNLSAEKSAMALCMALVARPPNQKSSKGMGDTVYPTTKTILGLVQSKLPMSVHMLQAELLIAMYEFSQAMPQQAYMSLGHCLQMTKAFGWHNQGFWAIDKQMAKPAEMKLNAILCLLNVAYDQPYPMHTTGLAPRLPVPMPETIDQYFSATSPFQFGDQGQGFRDGTGDQINSMFFPEATSAWYLSNVLQQLSDPTACGLTDPKTLSSMIMIHLRTMTSMGWRVGTSYIALMKLHYSGLFGGIGPMPVMCQNHVQDVQIIRNITSVILGKAGKLVQSEDQLTSGAIDPSWEFAMYYASLLLISHGDNVLQDMNWAQKVDNLTYALDKNDTANQLKSNSTIALPVVPGNHLTSKR</sequence>
<keyword evidence="3" id="KW-0805">Transcription regulation</keyword>
<evidence type="ECO:0000256" key="3">
    <source>
        <dbReference type="ARBA" id="ARBA00023015"/>
    </source>
</evidence>
<keyword evidence="4" id="KW-0804">Transcription</keyword>
<feature type="region of interest" description="Disordered" evidence="6">
    <location>
        <begin position="1"/>
        <end position="22"/>
    </location>
</feature>
<evidence type="ECO:0000256" key="4">
    <source>
        <dbReference type="ARBA" id="ARBA00023163"/>
    </source>
</evidence>
<accession>Q2HDF3</accession>
<evidence type="ECO:0000256" key="6">
    <source>
        <dbReference type="SAM" id="MobiDB-lite"/>
    </source>
</evidence>
<name>Q2HDF3_CHAGB</name>
<comment type="subcellular location">
    <subcellularLocation>
        <location evidence="1">Nucleus</location>
    </subcellularLocation>
</comment>
<dbReference type="InterPro" id="IPR001138">
    <property type="entry name" value="Zn2Cys6_DnaBD"/>
</dbReference>
<dbReference type="SUPFAM" id="SSF57701">
    <property type="entry name" value="Zn2/Cys6 DNA-binding domain"/>
    <property type="match status" value="1"/>
</dbReference>
<dbReference type="Pfam" id="PF00172">
    <property type="entry name" value="Zn_clus"/>
    <property type="match status" value="1"/>
</dbReference>
<dbReference type="RefSeq" id="XP_001220972.1">
    <property type="nucleotide sequence ID" value="XM_001220971.1"/>
</dbReference>
<dbReference type="InParanoid" id="Q2HDF3"/>
<dbReference type="HOGENOM" id="CLU_574901_0_0_1"/>
<dbReference type="CDD" id="cd00067">
    <property type="entry name" value="GAL4"/>
    <property type="match status" value="1"/>
</dbReference>
<dbReference type="GeneID" id="4386905"/>
<keyword evidence="9" id="KW-1185">Reference proteome</keyword>
<reference evidence="9" key="1">
    <citation type="journal article" date="2015" name="Genome Announc.">
        <title>Draft genome sequence of the cellulolytic fungus Chaetomium globosum.</title>
        <authorList>
            <person name="Cuomo C.A."/>
            <person name="Untereiner W.A."/>
            <person name="Ma L.-J."/>
            <person name="Grabherr M."/>
            <person name="Birren B.W."/>
        </authorList>
    </citation>
    <scope>NUCLEOTIDE SEQUENCE [LARGE SCALE GENOMIC DNA]</scope>
    <source>
        <strain evidence="9">ATCC 6205 / CBS 148.51 / DSM 1962 / NBRC 6347 / NRRL 1970</strain>
    </source>
</reference>
<evidence type="ECO:0000313" key="9">
    <source>
        <dbReference type="Proteomes" id="UP000001056"/>
    </source>
</evidence>
<dbReference type="VEuPathDB" id="FungiDB:CHGG_01751"/>
<dbReference type="GO" id="GO:0005634">
    <property type="term" value="C:nucleus"/>
    <property type="evidence" value="ECO:0007669"/>
    <property type="project" value="UniProtKB-SubCell"/>
</dbReference>
<dbReference type="GO" id="GO:0003677">
    <property type="term" value="F:DNA binding"/>
    <property type="evidence" value="ECO:0007669"/>
    <property type="project" value="InterPro"/>
</dbReference>
<proteinExistence type="predicted"/>
<evidence type="ECO:0000256" key="1">
    <source>
        <dbReference type="ARBA" id="ARBA00004123"/>
    </source>
</evidence>
<dbReference type="SMART" id="SM00066">
    <property type="entry name" value="GAL4"/>
    <property type="match status" value="1"/>
</dbReference>
<dbReference type="Gene3D" id="4.10.240.10">
    <property type="entry name" value="Zn(2)-C6 fungal-type DNA-binding domain"/>
    <property type="match status" value="1"/>
</dbReference>
<dbReference type="OrthoDB" id="3862662at2759"/>
<dbReference type="Proteomes" id="UP000001056">
    <property type="component" value="Unassembled WGS sequence"/>
</dbReference>
<dbReference type="GO" id="GO:0006351">
    <property type="term" value="P:DNA-templated transcription"/>
    <property type="evidence" value="ECO:0007669"/>
    <property type="project" value="InterPro"/>
</dbReference>
<dbReference type="CDD" id="cd12148">
    <property type="entry name" value="fungal_TF_MHR"/>
    <property type="match status" value="1"/>
</dbReference>
<dbReference type="STRING" id="306901.Q2HDF3"/>
<dbReference type="GO" id="GO:0008270">
    <property type="term" value="F:zinc ion binding"/>
    <property type="evidence" value="ECO:0007669"/>
    <property type="project" value="InterPro"/>
</dbReference>
<organism evidence="8 9">
    <name type="scientific">Chaetomium globosum (strain ATCC 6205 / CBS 148.51 / DSM 1962 / NBRC 6347 / NRRL 1970)</name>
    <name type="common">Soil fungus</name>
    <dbReference type="NCBI Taxonomy" id="306901"/>
    <lineage>
        <taxon>Eukaryota</taxon>
        <taxon>Fungi</taxon>
        <taxon>Dikarya</taxon>
        <taxon>Ascomycota</taxon>
        <taxon>Pezizomycotina</taxon>
        <taxon>Sordariomycetes</taxon>
        <taxon>Sordariomycetidae</taxon>
        <taxon>Sordariales</taxon>
        <taxon>Chaetomiaceae</taxon>
        <taxon>Chaetomium</taxon>
    </lineage>
</organism>
<evidence type="ECO:0000313" key="8">
    <source>
        <dbReference type="EMBL" id="EAQ93516.1"/>
    </source>
</evidence>
<feature type="domain" description="Zn(2)-C6 fungal-type" evidence="7">
    <location>
        <begin position="25"/>
        <end position="54"/>
    </location>
</feature>
<dbReference type="Pfam" id="PF04082">
    <property type="entry name" value="Fungal_trans"/>
    <property type="match status" value="1"/>
</dbReference>
<dbReference type="eggNOG" id="ENOG502RP3U">
    <property type="taxonomic scope" value="Eukaryota"/>
</dbReference>
<dbReference type="PANTHER" id="PTHR47338:SF20">
    <property type="entry name" value="ZN(II)2CYS6 TRANSCRIPTION FACTOR (EUROFUNG)"/>
    <property type="match status" value="1"/>
</dbReference>
<dbReference type="InterPro" id="IPR007219">
    <property type="entry name" value="XnlR_reg_dom"/>
</dbReference>
<gene>
    <name evidence="8" type="ORF">CHGG_01751</name>
</gene>
<evidence type="ECO:0000259" key="7">
    <source>
        <dbReference type="PROSITE" id="PS50048"/>
    </source>
</evidence>
<dbReference type="PANTHER" id="PTHR47338">
    <property type="entry name" value="ZN(II)2CYS6 TRANSCRIPTION FACTOR (EUROFUNG)-RELATED"/>
    <property type="match status" value="1"/>
</dbReference>
<dbReference type="OMA" id="NTWFTIV"/>